<name>A0A6J6JUH8_9ZZZZ</name>
<sequence>MAQWSPTMTDHEDIPPGKPPSPLNDVLSRVLRRMKMSDEASAISLFSSWRQIVGDGIADHVTPQRLEKRTLTVEVDDPAWATQLKFLESQLLSTLKEHVGDEVDTLHIKVRRTR</sequence>
<dbReference type="InterPro" id="IPR007922">
    <property type="entry name" value="DciA-like"/>
</dbReference>
<dbReference type="PANTHER" id="PTHR36456">
    <property type="entry name" value="UPF0232 PROTEIN SCO3875"/>
    <property type="match status" value="1"/>
</dbReference>
<evidence type="ECO:0000313" key="2">
    <source>
        <dbReference type="EMBL" id="CAB4641181.1"/>
    </source>
</evidence>
<dbReference type="Pfam" id="PF05258">
    <property type="entry name" value="DciA"/>
    <property type="match status" value="1"/>
</dbReference>
<reference evidence="2" key="1">
    <citation type="submission" date="2020-05" db="EMBL/GenBank/DDBJ databases">
        <authorList>
            <person name="Chiriac C."/>
            <person name="Salcher M."/>
            <person name="Ghai R."/>
            <person name="Kavagutti S V."/>
        </authorList>
    </citation>
    <scope>NUCLEOTIDE SEQUENCE</scope>
</reference>
<dbReference type="AlphaFoldDB" id="A0A6J6JUH8"/>
<proteinExistence type="predicted"/>
<feature type="region of interest" description="Disordered" evidence="1">
    <location>
        <begin position="1"/>
        <end position="25"/>
    </location>
</feature>
<accession>A0A6J6JUH8</accession>
<dbReference type="PANTHER" id="PTHR36456:SF1">
    <property type="entry name" value="UPF0232 PROTEIN SCO3875"/>
    <property type="match status" value="1"/>
</dbReference>
<evidence type="ECO:0000256" key="1">
    <source>
        <dbReference type="SAM" id="MobiDB-lite"/>
    </source>
</evidence>
<organism evidence="2">
    <name type="scientific">freshwater metagenome</name>
    <dbReference type="NCBI Taxonomy" id="449393"/>
    <lineage>
        <taxon>unclassified sequences</taxon>
        <taxon>metagenomes</taxon>
        <taxon>ecological metagenomes</taxon>
    </lineage>
</organism>
<protein>
    <submittedName>
        <fullName evidence="2">Unannotated protein</fullName>
    </submittedName>
</protein>
<dbReference type="EMBL" id="CAEZWE010000002">
    <property type="protein sequence ID" value="CAB4641181.1"/>
    <property type="molecule type" value="Genomic_DNA"/>
</dbReference>
<gene>
    <name evidence="2" type="ORF">UFOPK2169_00087</name>
</gene>